<feature type="compositionally biased region" description="Polar residues" evidence="1">
    <location>
        <begin position="80"/>
        <end position="90"/>
    </location>
</feature>
<evidence type="ECO:0000313" key="2">
    <source>
        <dbReference type="EMBL" id="ANM86669.1"/>
    </source>
</evidence>
<dbReference type="AlphaFoldDB" id="A0A1Z1CJD8"/>
<feature type="compositionally biased region" description="Basic and acidic residues" evidence="1">
    <location>
        <begin position="576"/>
        <end position="586"/>
    </location>
</feature>
<dbReference type="EMBL" id="KX264290">
    <property type="protein sequence ID" value="ANM86669.1"/>
    <property type="molecule type" value="Genomic_DNA"/>
</dbReference>
<evidence type="ECO:0000256" key="1">
    <source>
        <dbReference type="SAM" id="MobiDB-lite"/>
    </source>
</evidence>
<reference evidence="2" key="1">
    <citation type="submission" date="2016-05" db="EMBL/GenBank/DDBJ databases">
        <title>Lichen genome sequencing reveals its rich biosynthetic potential.</title>
        <authorList>
            <person name="Bertrand R.L."/>
            <person name="Abdel-Hameed M."/>
            <person name="Sorensen J.L."/>
        </authorList>
    </citation>
    <scope>NUCLEOTIDE SEQUENCE</scope>
</reference>
<organism evidence="2">
    <name type="scientific">Cladonia uncialis subsp. uncialis</name>
    <dbReference type="NCBI Taxonomy" id="180999"/>
    <lineage>
        <taxon>Eukaryota</taxon>
        <taxon>Fungi</taxon>
        <taxon>Dikarya</taxon>
        <taxon>Ascomycota</taxon>
        <taxon>Pezizomycotina</taxon>
        <taxon>Lecanoromycetes</taxon>
        <taxon>OSLEUM clade</taxon>
        <taxon>Lecanoromycetidae</taxon>
        <taxon>Lecanorales</taxon>
        <taxon>Lecanorineae</taxon>
        <taxon>Cladoniaceae</taxon>
        <taxon>Cladonia</taxon>
    </lineage>
</organism>
<sequence>MNTATGNTTQQEPSKGSAERVKAGREVYDTQVTSTHTSSKPSVSDSTSPSQTDPESSKTSFESVQDGGEKHVHLRDNDTMAPNSTNTGNRVNLRPANLGISCLRNVTASTAPKTLPSSQKTSHAPDIREPAPAKQLPNINETLGDLAPPRQGHIPLASAPLKCTNITPAPNPATPGEHGLLVNPYVRRADEIGPNHSIPGVGHIGALLTPPGWKIGDEPITDIEADWLYDVARAKAAKMLDVSVSRRGKLSSADHLQRNAEEVEQWHRQHRIDNICLAERKWIYLRWQERKALRSMQAQQQCPVQAQARVVPSPIYPLTQTSIHAYQRHQQAQLPSSPLSPYTSSSPLSVGSLNNRMQYLQRGLHLPVRSPMSPSFLDPNLVPQTLDSVYAHYRANRITIMQMHDENENFLTSWTTKFGLARPQGLPVTPMPQYMNGNGQQARPIANIHHGQDQGQTCPHPETLRLPEKLQSVPVTQVLESNHRPFHNQYLGLGPINSRQQEPFRAPSRVGRIPLLEGPQAGADRLPERTVERTGTQQSNMGDRQASNGKPLVWRQELVEHPYAPTATASQGRKKTGTEAKPKASDIMDATQHAIRRVKKPAIDVKNGFSVSTDQAQRLIALGVNDSRSMRPGTVRGSSLPAGTLIRPIPFSSATVGNPQSSKGAAGSGGSAVAGVSHALTYLEREHANEHQTQPGPGVSSNSRGNSPSPCSESSDDPKDAAFGVNPKRKTAAPLANAPGLKTAVAGNKRKSGTAETAPALKRTRMNLAGMAEDDA</sequence>
<feature type="compositionally biased region" description="Polar residues" evidence="1">
    <location>
        <begin position="110"/>
        <end position="122"/>
    </location>
</feature>
<accession>A0A1Z1CJD8</accession>
<feature type="region of interest" description="Disordered" evidence="1">
    <location>
        <begin position="515"/>
        <end position="549"/>
    </location>
</feature>
<name>A0A1Z1CJD8_CLAUC</name>
<feature type="compositionally biased region" description="Polar residues" evidence="1">
    <location>
        <begin position="1"/>
        <end position="14"/>
    </location>
</feature>
<feature type="compositionally biased region" description="Polar residues" evidence="1">
    <location>
        <begin position="533"/>
        <end position="548"/>
    </location>
</feature>
<feature type="region of interest" description="Disordered" evidence="1">
    <location>
        <begin position="1"/>
        <end position="92"/>
    </location>
</feature>
<feature type="region of interest" description="Disordered" evidence="1">
    <location>
        <begin position="110"/>
        <end position="135"/>
    </location>
</feature>
<feature type="compositionally biased region" description="Polar residues" evidence="1">
    <location>
        <begin position="691"/>
        <end position="706"/>
    </location>
</feature>
<reference evidence="3" key="2">
    <citation type="submission" date="2017-12" db="EMBL/GenBank/DDBJ databases">
        <title>Genome Sequencing Reveals a Rich Biosynthetic Potential.</title>
        <authorList>
            <person name="Bertrand R.L."/>
            <person name="Abdel-Hameed M.E."/>
            <person name="Sorensen J.L."/>
        </authorList>
    </citation>
    <scope>NUCLEOTIDE SEQUENCE</scope>
</reference>
<feature type="region of interest" description="Disordered" evidence="1">
    <location>
        <begin position="651"/>
        <end position="671"/>
    </location>
</feature>
<dbReference type="EMBL" id="MG777480">
    <property type="protein sequence ID" value="AUW30855.1"/>
    <property type="molecule type" value="Genomic_DNA"/>
</dbReference>
<feature type="region of interest" description="Disordered" evidence="1">
    <location>
        <begin position="688"/>
        <end position="776"/>
    </location>
</feature>
<protein>
    <submittedName>
        <fullName evidence="2">Uncharacterized protein</fullName>
    </submittedName>
</protein>
<feature type="compositionally biased region" description="Basic and acidic residues" evidence="1">
    <location>
        <begin position="67"/>
        <end position="78"/>
    </location>
</feature>
<feature type="compositionally biased region" description="Basic and acidic residues" evidence="1">
    <location>
        <begin position="17"/>
        <end position="28"/>
    </location>
</feature>
<feature type="compositionally biased region" description="Low complexity" evidence="1">
    <location>
        <begin position="33"/>
        <end position="54"/>
    </location>
</feature>
<proteinExistence type="predicted"/>
<evidence type="ECO:0000313" key="3">
    <source>
        <dbReference type="EMBL" id="AUW30855.1"/>
    </source>
</evidence>
<feature type="region of interest" description="Disordered" evidence="1">
    <location>
        <begin position="563"/>
        <end position="586"/>
    </location>
</feature>